<keyword evidence="11" id="KW-1133">Transmembrane helix</keyword>
<dbReference type="EC" id="2.7.13.3" evidence="2"/>
<keyword evidence="3" id="KW-0597">Phosphoprotein</keyword>
<dbReference type="GO" id="GO:0016036">
    <property type="term" value="P:cellular response to phosphate starvation"/>
    <property type="evidence" value="ECO:0007669"/>
    <property type="project" value="TreeGrafter"/>
</dbReference>
<keyword evidence="12" id="KW-0732">Signal</keyword>
<dbReference type="InterPro" id="IPR050351">
    <property type="entry name" value="BphY/WalK/GraS-like"/>
</dbReference>
<dbReference type="InterPro" id="IPR035965">
    <property type="entry name" value="PAS-like_dom_sf"/>
</dbReference>
<dbReference type="InterPro" id="IPR036890">
    <property type="entry name" value="HATPase_C_sf"/>
</dbReference>
<dbReference type="Pfam" id="PF02518">
    <property type="entry name" value="HATPase_c"/>
    <property type="match status" value="1"/>
</dbReference>
<gene>
    <name evidence="14" type="primary">phoR_2</name>
    <name evidence="14" type="ORF">V22_28500</name>
</gene>
<dbReference type="SUPFAM" id="SSF55785">
    <property type="entry name" value="PYP-like sensor domain (PAS domain)"/>
    <property type="match status" value="1"/>
</dbReference>
<dbReference type="PANTHER" id="PTHR45453:SF1">
    <property type="entry name" value="PHOSPHATE REGULON SENSOR PROTEIN PHOR"/>
    <property type="match status" value="1"/>
</dbReference>
<accession>A0A517TB45</accession>
<keyword evidence="7" id="KW-0067">ATP-binding</keyword>
<dbReference type="InterPro" id="IPR004358">
    <property type="entry name" value="Sig_transdc_His_kin-like_C"/>
</dbReference>
<keyword evidence="8" id="KW-0902">Two-component regulatory system</keyword>
<evidence type="ECO:0000256" key="3">
    <source>
        <dbReference type="ARBA" id="ARBA00022553"/>
    </source>
</evidence>
<feature type="domain" description="Histidine kinase" evidence="13">
    <location>
        <begin position="239"/>
        <end position="457"/>
    </location>
</feature>
<dbReference type="PROSITE" id="PS50109">
    <property type="entry name" value="HIS_KIN"/>
    <property type="match status" value="1"/>
</dbReference>
<evidence type="ECO:0000256" key="11">
    <source>
        <dbReference type="SAM" id="Phobius"/>
    </source>
</evidence>
<dbReference type="GO" id="GO:0005886">
    <property type="term" value="C:plasma membrane"/>
    <property type="evidence" value="ECO:0007669"/>
    <property type="project" value="TreeGrafter"/>
</dbReference>
<evidence type="ECO:0000256" key="9">
    <source>
        <dbReference type="ARBA" id="ARBA00023136"/>
    </source>
</evidence>
<evidence type="ECO:0000256" key="10">
    <source>
        <dbReference type="SAM" id="MobiDB-lite"/>
    </source>
</evidence>
<keyword evidence="9 11" id="KW-0472">Membrane</keyword>
<dbReference type="InterPro" id="IPR036097">
    <property type="entry name" value="HisK_dim/P_sf"/>
</dbReference>
<dbReference type="SMART" id="SM00387">
    <property type="entry name" value="HATPase_c"/>
    <property type="match status" value="1"/>
</dbReference>
<dbReference type="PRINTS" id="PR00344">
    <property type="entry name" value="BCTRLSENSOR"/>
</dbReference>
<evidence type="ECO:0000256" key="4">
    <source>
        <dbReference type="ARBA" id="ARBA00022679"/>
    </source>
</evidence>
<dbReference type="Gene3D" id="3.30.565.10">
    <property type="entry name" value="Histidine kinase-like ATPase, C-terminal domain"/>
    <property type="match status" value="1"/>
</dbReference>
<feature type="chain" id="PRO_5022130954" description="histidine kinase" evidence="12">
    <location>
        <begin position="21"/>
        <end position="482"/>
    </location>
</feature>
<keyword evidence="5" id="KW-0547">Nucleotide-binding</keyword>
<dbReference type="AlphaFoldDB" id="A0A517TB45"/>
<reference evidence="14 15" key="1">
    <citation type="submission" date="2019-02" db="EMBL/GenBank/DDBJ databases">
        <title>Deep-cultivation of Planctomycetes and their phenomic and genomic characterization uncovers novel biology.</title>
        <authorList>
            <person name="Wiegand S."/>
            <person name="Jogler M."/>
            <person name="Boedeker C."/>
            <person name="Pinto D."/>
            <person name="Vollmers J."/>
            <person name="Rivas-Marin E."/>
            <person name="Kohn T."/>
            <person name="Peeters S.H."/>
            <person name="Heuer A."/>
            <person name="Rast P."/>
            <person name="Oberbeckmann S."/>
            <person name="Bunk B."/>
            <person name="Jeske O."/>
            <person name="Meyerdierks A."/>
            <person name="Storesund J.E."/>
            <person name="Kallscheuer N."/>
            <person name="Luecker S."/>
            <person name="Lage O.M."/>
            <person name="Pohl T."/>
            <person name="Merkel B.J."/>
            <person name="Hornburger P."/>
            <person name="Mueller R.-W."/>
            <person name="Bruemmer F."/>
            <person name="Labrenz M."/>
            <person name="Spormann A.M."/>
            <person name="Op den Camp H."/>
            <person name="Overmann J."/>
            <person name="Amann R."/>
            <person name="Jetten M.S.M."/>
            <person name="Mascher T."/>
            <person name="Medema M.H."/>
            <person name="Devos D.P."/>
            <person name="Kaster A.-K."/>
            <person name="Ovreas L."/>
            <person name="Rohde M."/>
            <person name="Galperin M.Y."/>
            <person name="Jogler C."/>
        </authorList>
    </citation>
    <scope>NUCLEOTIDE SEQUENCE [LARGE SCALE GENOMIC DNA]</scope>
    <source>
        <strain evidence="14 15">V22</strain>
    </source>
</reference>
<feature type="compositionally biased region" description="Polar residues" evidence="10">
    <location>
        <begin position="464"/>
        <end position="482"/>
    </location>
</feature>
<keyword evidence="11" id="KW-0812">Transmembrane</keyword>
<evidence type="ECO:0000256" key="5">
    <source>
        <dbReference type="ARBA" id="ARBA00022741"/>
    </source>
</evidence>
<dbReference type="Gene3D" id="1.10.287.130">
    <property type="match status" value="1"/>
</dbReference>
<dbReference type="Proteomes" id="UP000319976">
    <property type="component" value="Chromosome"/>
</dbReference>
<dbReference type="FunFam" id="1.10.287.130:FF:000001">
    <property type="entry name" value="Two-component sensor histidine kinase"/>
    <property type="match status" value="1"/>
</dbReference>
<dbReference type="Gene3D" id="3.30.450.20">
    <property type="entry name" value="PAS domain"/>
    <property type="match status" value="1"/>
</dbReference>
<keyword evidence="4 14" id="KW-0808">Transferase</keyword>
<protein>
    <recommendedName>
        <fullName evidence="2">histidine kinase</fullName>
        <ecNumber evidence="2">2.7.13.3</ecNumber>
    </recommendedName>
</protein>
<dbReference type="Pfam" id="PF00512">
    <property type="entry name" value="HisKA"/>
    <property type="match status" value="1"/>
</dbReference>
<evidence type="ECO:0000256" key="2">
    <source>
        <dbReference type="ARBA" id="ARBA00012438"/>
    </source>
</evidence>
<keyword evidence="6" id="KW-0418">Kinase</keyword>
<comment type="catalytic activity">
    <reaction evidence="1">
        <text>ATP + protein L-histidine = ADP + protein N-phospho-L-histidine.</text>
        <dbReference type="EC" id="2.7.13.3"/>
    </reaction>
</comment>
<feature type="transmembrane region" description="Helical" evidence="11">
    <location>
        <begin position="33"/>
        <end position="52"/>
    </location>
</feature>
<dbReference type="Pfam" id="PF13188">
    <property type="entry name" value="PAS_8"/>
    <property type="match status" value="1"/>
</dbReference>
<evidence type="ECO:0000256" key="1">
    <source>
        <dbReference type="ARBA" id="ARBA00000085"/>
    </source>
</evidence>
<keyword evidence="15" id="KW-1185">Reference proteome</keyword>
<dbReference type="SUPFAM" id="SSF55874">
    <property type="entry name" value="ATPase domain of HSP90 chaperone/DNA topoisomerase II/histidine kinase"/>
    <property type="match status" value="1"/>
</dbReference>
<sequence precursor="true">MRGAHAVWLQYVLCCLPLSAAGAACALLVSNPWSVAVVAALAPIIACTILSFRLTRDISRAEAFIRRPTLQGSSANAGLLNPLINQLVPQLKTAAETIEASARSKSEVEARHHLANSRLQQFHETIDCIVEPIFICDQQERITFANHAAANILKINLETSSRLQDYPELWRLVREGNSRKQATPTRITEFVLGEGDDAITFRARASFLGDGQQEYTVVVLKDIRDEKRDQQQHAKFVSSVSHELKTPMASVRAYTEMLLDGDIETEDERREIYGFIDEQVDRLTRLVNNTLNLARIESGVIPVQRCDCELNDILNKSSNVITQLAEEKKQRFVSELSNLYLAAHVDLDLFEQAIINLLSNAVKYTPEGGTITLQSRLQEDHILIDVRDNGLGIPEESLPHIFERFYRVPGNNAAAPGTGLGLALVHYIIHEIHNGSIEVESEVGKGTCFHVTIPFGHRQRKSASSRSKNNTPRKASPAGQPS</sequence>
<evidence type="ECO:0000313" key="14">
    <source>
        <dbReference type="EMBL" id="QDT65594.1"/>
    </source>
</evidence>
<proteinExistence type="predicted"/>
<organism evidence="14 15">
    <name type="scientific">Calycomorphotria hydatis</name>
    <dbReference type="NCBI Taxonomy" id="2528027"/>
    <lineage>
        <taxon>Bacteria</taxon>
        <taxon>Pseudomonadati</taxon>
        <taxon>Planctomycetota</taxon>
        <taxon>Planctomycetia</taxon>
        <taxon>Planctomycetales</taxon>
        <taxon>Planctomycetaceae</taxon>
        <taxon>Calycomorphotria</taxon>
    </lineage>
</organism>
<evidence type="ECO:0000313" key="15">
    <source>
        <dbReference type="Proteomes" id="UP000319976"/>
    </source>
</evidence>
<evidence type="ECO:0000256" key="6">
    <source>
        <dbReference type="ARBA" id="ARBA00022777"/>
    </source>
</evidence>
<dbReference type="GO" id="GO:0005524">
    <property type="term" value="F:ATP binding"/>
    <property type="evidence" value="ECO:0007669"/>
    <property type="project" value="UniProtKB-KW"/>
</dbReference>
<evidence type="ECO:0000256" key="7">
    <source>
        <dbReference type="ARBA" id="ARBA00022840"/>
    </source>
</evidence>
<evidence type="ECO:0000256" key="12">
    <source>
        <dbReference type="SAM" id="SignalP"/>
    </source>
</evidence>
<dbReference type="SMART" id="SM00388">
    <property type="entry name" value="HisKA"/>
    <property type="match status" value="1"/>
</dbReference>
<dbReference type="OrthoDB" id="9813151at2"/>
<dbReference type="InterPro" id="IPR003594">
    <property type="entry name" value="HATPase_dom"/>
</dbReference>
<dbReference type="InterPro" id="IPR000014">
    <property type="entry name" value="PAS"/>
</dbReference>
<dbReference type="KEGG" id="chya:V22_28500"/>
<dbReference type="CDD" id="cd00082">
    <property type="entry name" value="HisKA"/>
    <property type="match status" value="1"/>
</dbReference>
<dbReference type="InterPro" id="IPR003661">
    <property type="entry name" value="HisK_dim/P_dom"/>
</dbReference>
<dbReference type="FunFam" id="3.30.565.10:FF:000037">
    <property type="entry name" value="Hybrid sensor histidine kinase/response regulator"/>
    <property type="match status" value="1"/>
</dbReference>
<feature type="signal peptide" evidence="12">
    <location>
        <begin position="1"/>
        <end position="20"/>
    </location>
</feature>
<dbReference type="CDD" id="cd00075">
    <property type="entry name" value="HATPase"/>
    <property type="match status" value="1"/>
</dbReference>
<evidence type="ECO:0000259" key="13">
    <source>
        <dbReference type="PROSITE" id="PS50109"/>
    </source>
</evidence>
<evidence type="ECO:0000256" key="8">
    <source>
        <dbReference type="ARBA" id="ARBA00023012"/>
    </source>
</evidence>
<name>A0A517TB45_9PLAN</name>
<dbReference type="PANTHER" id="PTHR45453">
    <property type="entry name" value="PHOSPHATE REGULON SENSOR PROTEIN PHOR"/>
    <property type="match status" value="1"/>
</dbReference>
<dbReference type="SUPFAM" id="SSF47384">
    <property type="entry name" value="Homodimeric domain of signal transducing histidine kinase"/>
    <property type="match status" value="1"/>
</dbReference>
<feature type="region of interest" description="Disordered" evidence="10">
    <location>
        <begin position="457"/>
        <end position="482"/>
    </location>
</feature>
<dbReference type="InterPro" id="IPR005467">
    <property type="entry name" value="His_kinase_dom"/>
</dbReference>
<dbReference type="GO" id="GO:0004721">
    <property type="term" value="F:phosphoprotein phosphatase activity"/>
    <property type="evidence" value="ECO:0007669"/>
    <property type="project" value="TreeGrafter"/>
</dbReference>
<dbReference type="EMBL" id="CP036316">
    <property type="protein sequence ID" value="QDT65594.1"/>
    <property type="molecule type" value="Genomic_DNA"/>
</dbReference>
<dbReference type="PROSITE" id="PS51257">
    <property type="entry name" value="PROKAR_LIPOPROTEIN"/>
    <property type="match status" value="1"/>
</dbReference>
<dbReference type="GO" id="GO:0000155">
    <property type="term" value="F:phosphorelay sensor kinase activity"/>
    <property type="evidence" value="ECO:0007669"/>
    <property type="project" value="InterPro"/>
</dbReference>